<organism evidence="2 3">
    <name type="scientific">Peiella sedimenti</name>
    <dbReference type="NCBI Taxonomy" id="3061083"/>
    <lineage>
        <taxon>Bacteria</taxon>
        <taxon>Pseudomonadati</taxon>
        <taxon>Pseudomonadota</taxon>
        <taxon>Alphaproteobacteria</taxon>
        <taxon>Caulobacterales</taxon>
        <taxon>Caulobacteraceae</taxon>
        <taxon>Peiella</taxon>
    </lineage>
</organism>
<dbReference type="PROSITE" id="PS51318">
    <property type="entry name" value="TAT"/>
    <property type="match status" value="1"/>
</dbReference>
<keyword evidence="3" id="KW-1185">Reference proteome</keyword>
<protein>
    <submittedName>
        <fullName evidence="2">Uncharacterized protein</fullName>
    </submittedName>
</protein>
<dbReference type="Proteomes" id="UP001169063">
    <property type="component" value="Unassembled WGS sequence"/>
</dbReference>
<reference evidence="2" key="1">
    <citation type="submission" date="2023-07" db="EMBL/GenBank/DDBJ databases">
        <title>Brevundimonas soil sp. nov., isolated from the soil of chemical plant.</title>
        <authorList>
            <person name="Wu N."/>
        </authorList>
    </citation>
    <scope>NUCLEOTIDE SEQUENCE</scope>
    <source>
        <strain evidence="2">XZ-24</strain>
    </source>
</reference>
<dbReference type="RefSeq" id="WP_302108273.1">
    <property type="nucleotide sequence ID" value="NZ_JAUKTR010000001.1"/>
</dbReference>
<accession>A0ABT8SGZ9</accession>
<gene>
    <name evidence="2" type="ORF">Q0812_00155</name>
</gene>
<sequence>MTSNISRRTLVAGIAIAAAGPALAQDAPRTVAVRRVFPYLDRYLGLPANQRDRFTLAYYVTRNDQPARGLTGYILLNGARTPITVGQDGRAPMPSLAQWRDGQIGFDVPPGTSLGVNMEMQPNVPASQAISAPALAAALEQAAVAMRRAAGVLGFAAPRLDAVILRGAGSARVEGGAGGALPLRGGHPYFKPSDYPGAALIRASRRPERLTFGSVR</sequence>
<comment type="caution">
    <text evidence="2">The sequence shown here is derived from an EMBL/GenBank/DDBJ whole genome shotgun (WGS) entry which is preliminary data.</text>
</comment>
<proteinExistence type="predicted"/>
<evidence type="ECO:0000313" key="3">
    <source>
        <dbReference type="Proteomes" id="UP001169063"/>
    </source>
</evidence>
<evidence type="ECO:0000256" key="1">
    <source>
        <dbReference type="SAM" id="SignalP"/>
    </source>
</evidence>
<dbReference type="EMBL" id="JAUKTR010000001">
    <property type="protein sequence ID" value="MDO1557837.1"/>
    <property type="molecule type" value="Genomic_DNA"/>
</dbReference>
<keyword evidence="1" id="KW-0732">Signal</keyword>
<dbReference type="InterPro" id="IPR006311">
    <property type="entry name" value="TAT_signal"/>
</dbReference>
<feature type="signal peptide" evidence="1">
    <location>
        <begin position="1"/>
        <end position="24"/>
    </location>
</feature>
<feature type="chain" id="PRO_5045448890" evidence="1">
    <location>
        <begin position="25"/>
        <end position="216"/>
    </location>
</feature>
<name>A0ABT8SGZ9_9CAUL</name>
<evidence type="ECO:0000313" key="2">
    <source>
        <dbReference type="EMBL" id="MDO1557837.1"/>
    </source>
</evidence>